<proteinExistence type="predicted"/>
<evidence type="ECO:0000313" key="3">
    <source>
        <dbReference type="Proteomes" id="UP001151760"/>
    </source>
</evidence>
<gene>
    <name evidence="2" type="ORF">Tco_1019715</name>
</gene>
<name>A0ABQ5FZD1_9ASTR</name>
<keyword evidence="3" id="KW-1185">Reference proteome</keyword>
<organism evidence="2 3">
    <name type="scientific">Tanacetum coccineum</name>
    <dbReference type="NCBI Taxonomy" id="301880"/>
    <lineage>
        <taxon>Eukaryota</taxon>
        <taxon>Viridiplantae</taxon>
        <taxon>Streptophyta</taxon>
        <taxon>Embryophyta</taxon>
        <taxon>Tracheophyta</taxon>
        <taxon>Spermatophyta</taxon>
        <taxon>Magnoliopsida</taxon>
        <taxon>eudicotyledons</taxon>
        <taxon>Gunneridae</taxon>
        <taxon>Pentapetalae</taxon>
        <taxon>asterids</taxon>
        <taxon>campanulids</taxon>
        <taxon>Asterales</taxon>
        <taxon>Asteraceae</taxon>
        <taxon>Asteroideae</taxon>
        <taxon>Anthemideae</taxon>
        <taxon>Anthemidinae</taxon>
        <taxon>Tanacetum</taxon>
    </lineage>
</organism>
<evidence type="ECO:0000313" key="2">
    <source>
        <dbReference type="EMBL" id="GJT68235.1"/>
    </source>
</evidence>
<sequence>MTTPRLTPFLATIPRAGVFASFVIISDSDNEITTLPVRPAPLSPNRTPAWYGYPLNSGDDSSDKDLSEMLSYSTPRPLRH</sequence>
<reference evidence="2" key="2">
    <citation type="submission" date="2022-01" db="EMBL/GenBank/DDBJ databases">
        <authorList>
            <person name="Yamashiro T."/>
            <person name="Shiraishi A."/>
            <person name="Satake H."/>
            <person name="Nakayama K."/>
        </authorList>
    </citation>
    <scope>NUCLEOTIDE SEQUENCE</scope>
</reference>
<comment type="caution">
    <text evidence="2">The sequence shown here is derived from an EMBL/GenBank/DDBJ whole genome shotgun (WGS) entry which is preliminary data.</text>
</comment>
<dbReference type="Proteomes" id="UP001151760">
    <property type="component" value="Unassembled WGS sequence"/>
</dbReference>
<feature type="region of interest" description="Disordered" evidence="1">
    <location>
        <begin position="48"/>
        <end position="80"/>
    </location>
</feature>
<evidence type="ECO:0000256" key="1">
    <source>
        <dbReference type="SAM" id="MobiDB-lite"/>
    </source>
</evidence>
<protein>
    <submittedName>
        <fullName evidence="2">Uncharacterized protein</fullName>
    </submittedName>
</protein>
<reference evidence="2" key="1">
    <citation type="journal article" date="2022" name="Int. J. Mol. Sci.">
        <title>Draft Genome of Tanacetum Coccineum: Genomic Comparison of Closely Related Tanacetum-Family Plants.</title>
        <authorList>
            <person name="Yamashiro T."/>
            <person name="Shiraishi A."/>
            <person name="Nakayama K."/>
            <person name="Satake H."/>
        </authorList>
    </citation>
    <scope>NUCLEOTIDE SEQUENCE</scope>
</reference>
<dbReference type="EMBL" id="BQNB010017879">
    <property type="protein sequence ID" value="GJT68235.1"/>
    <property type="molecule type" value="Genomic_DNA"/>
</dbReference>
<accession>A0ABQ5FZD1</accession>